<feature type="transmembrane region" description="Helical" evidence="3">
    <location>
        <begin position="227"/>
        <end position="249"/>
    </location>
</feature>
<feature type="transmembrane region" description="Helical" evidence="3">
    <location>
        <begin position="86"/>
        <end position="110"/>
    </location>
</feature>
<dbReference type="RefSeq" id="WP_004580605.1">
    <property type="nucleotide sequence ID" value="NZ_AP028878.1"/>
</dbReference>
<dbReference type="FunFam" id="3.30.70.270:FF:000001">
    <property type="entry name" value="Diguanylate cyclase domain protein"/>
    <property type="match status" value="1"/>
</dbReference>
<dbReference type="PANTHER" id="PTHR45138:SF24">
    <property type="entry name" value="DIGUANYLATE CYCLASE DGCC-RELATED"/>
    <property type="match status" value="1"/>
</dbReference>
<dbReference type="InterPro" id="IPR033424">
    <property type="entry name" value="MASE4"/>
</dbReference>
<evidence type="ECO:0000256" key="2">
    <source>
        <dbReference type="ARBA" id="ARBA00012528"/>
    </source>
</evidence>
<dbReference type="NCBIfam" id="TIGR00254">
    <property type="entry name" value="GGDEF"/>
    <property type="match status" value="1"/>
</dbReference>
<dbReference type="PATRIC" id="fig|626887.3.peg.2648"/>
<dbReference type="PANTHER" id="PTHR45138">
    <property type="entry name" value="REGULATORY COMPONENTS OF SENSORY TRANSDUCTION SYSTEM"/>
    <property type="match status" value="1"/>
</dbReference>
<dbReference type="Proteomes" id="UP000013165">
    <property type="component" value="Unassembled WGS sequence"/>
</dbReference>
<organism evidence="5 6">
    <name type="scientific">Marinobacter nanhaiticus D15-8W</name>
    <dbReference type="NCBI Taxonomy" id="626887"/>
    <lineage>
        <taxon>Bacteria</taxon>
        <taxon>Pseudomonadati</taxon>
        <taxon>Pseudomonadota</taxon>
        <taxon>Gammaproteobacteria</taxon>
        <taxon>Pseudomonadales</taxon>
        <taxon>Marinobacteraceae</taxon>
        <taxon>Marinobacter</taxon>
    </lineage>
</organism>
<dbReference type="InterPro" id="IPR043128">
    <property type="entry name" value="Rev_trsase/Diguanyl_cyclase"/>
</dbReference>
<accession>N6W1C9</accession>
<dbReference type="STRING" id="626887.J057_13226"/>
<evidence type="ECO:0000256" key="1">
    <source>
        <dbReference type="ARBA" id="ARBA00001946"/>
    </source>
</evidence>
<keyword evidence="3" id="KW-0472">Membrane</keyword>
<feature type="transmembrane region" description="Helical" evidence="3">
    <location>
        <begin position="25"/>
        <end position="43"/>
    </location>
</feature>
<evidence type="ECO:0000313" key="6">
    <source>
        <dbReference type="Proteomes" id="UP000013165"/>
    </source>
</evidence>
<dbReference type="GO" id="GO:1902201">
    <property type="term" value="P:negative regulation of bacterial-type flagellum-dependent cell motility"/>
    <property type="evidence" value="ECO:0007669"/>
    <property type="project" value="TreeGrafter"/>
</dbReference>
<feature type="transmembrane region" description="Helical" evidence="3">
    <location>
        <begin position="55"/>
        <end position="74"/>
    </location>
</feature>
<feature type="transmembrane region" description="Helical" evidence="3">
    <location>
        <begin position="122"/>
        <end position="144"/>
    </location>
</feature>
<comment type="cofactor">
    <cofactor evidence="1">
        <name>Mg(2+)</name>
        <dbReference type="ChEBI" id="CHEBI:18420"/>
    </cofactor>
</comment>
<dbReference type="HOGENOM" id="CLU_000445_11_31_6"/>
<dbReference type="InterPro" id="IPR029787">
    <property type="entry name" value="Nucleotide_cyclase"/>
</dbReference>
<comment type="caution">
    <text evidence="5">The sequence shown here is derived from an EMBL/GenBank/DDBJ whole genome shotgun (WGS) entry which is preliminary data.</text>
</comment>
<dbReference type="Pfam" id="PF00990">
    <property type="entry name" value="GGDEF"/>
    <property type="match status" value="1"/>
</dbReference>
<dbReference type="SUPFAM" id="SSF55073">
    <property type="entry name" value="Nucleotide cyclase"/>
    <property type="match status" value="1"/>
</dbReference>
<dbReference type="InterPro" id="IPR050469">
    <property type="entry name" value="Diguanylate_Cyclase"/>
</dbReference>
<feature type="transmembrane region" description="Helical" evidence="3">
    <location>
        <begin position="197"/>
        <end position="220"/>
    </location>
</feature>
<dbReference type="OrthoDB" id="9812358at2"/>
<dbReference type="AlphaFoldDB" id="N6W1C9"/>
<name>N6W1C9_9GAMM</name>
<feature type="transmembrane region" description="Helical" evidence="3">
    <location>
        <begin position="156"/>
        <end position="177"/>
    </location>
</feature>
<sequence>MAPFPDNAYVASLVSYRPSTLNRRWAAGIAVLLLALFFVTLFYNDIQFPALPQFLLMHATTVFILETLTALILISQFHLTGKPYLLVLASGYLTAGAFAILQPLVFPGVFAGVELFDTGLNAALWIWVFWHFAFPLYVLSAVVVSQNAGWKIQRPWRATIFVLLMTVMLVAIGFYLAVFDEEGLPVIMRDAFNFSNVWDAGVAQALIATHVTALLGLFVLTRLRTIVFLWLAIAMLASTLDTLGNMLVTERYTLGWFSARLSSFVASAAVLGSLMAELHLLYKVGWLEKSRMQFHAEMDALTRLPNRRAFDSYFLEEAKRSDRSQTPLALALVDIDHFKRVNDRYGHATGDIVLQHVASILRRHLNRPSDFVARWGGEEFAILMSGNSLEGANYVLERLRHDIERSACETAKGAVSLTVSVGLAKAVIHDDGDIDNLMEHADQALYQAKHSGRNRICLSTLETAA</sequence>
<feature type="domain" description="GGDEF" evidence="4">
    <location>
        <begin position="326"/>
        <end position="461"/>
    </location>
</feature>
<dbReference type="InterPro" id="IPR000160">
    <property type="entry name" value="GGDEF_dom"/>
</dbReference>
<feature type="transmembrane region" description="Helical" evidence="3">
    <location>
        <begin position="261"/>
        <end position="282"/>
    </location>
</feature>
<keyword evidence="3" id="KW-1133">Transmembrane helix</keyword>
<evidence type="ECO:0000259" key="4">
    <source>
        <dbReference type="PROSITE" id="PS50887"/>
    </source>
</evidence>
<dbReference type="SMART" id="SM00267">
    <property type="entry name" value="GGDEF"/>
    <property type="match status" value="1"/>
</dbReference>
<dbReference type="Gene3D" id="3.30.70.270">
    <property type="match status" value="1"/>
</dbReference>
<dbReference type="Pfam" id="PF17158">
    <property type="entry name" value="MASE4"/>
    <property type="match status" value="1"/>
</dbReference>
<dbReference type="CDD" id="cd01949">
    <property type="entry name" value="GGDEF"/>
    <property type="match status" value="1"/>
</dbReference>
<keyword evidence="3" id="KW-0812">Transmembrane</keyword>
<dbReference type="GO" id="GO:0052621">
    <property type="term" value="F:diguanylate cyclase activity"/>
    <property type="evidence" value="ECO:0007669"/>
    <property type="project" value="UniProtKB-EC"/>
</dbReference>
<dbReference type="EC" id="2.7.7.65" evidence="2"/>
<dbReference type="GO" id="GO:0005886">
    <property type="term" value="C:plasma membrane"/>
    <property type="evidence" value="ECO:0007669"/>
    <property type="project" value="TreeGrafter"/>
</dbReference>
<proteinExistence type="predicted"/>
<dbReference type="eggNOG" id="COG3706">
    <property type="taxonomic scope" value="Bacteria"/>
</dbReference>
<gene>
    <name evidence="5" type="ORF">J057_13226</name>
</gene>
<dbReference type="GO" id="GO:0043709">
    <property type="term" value="P:cell adhesion involved in single-species biofilm formation"/>
    <property type="evidence" value="ECO:0007669"/>
    <property type="project" value="TreeGrafter"/>
</dbReference>
<evidence type="ECO:0000313" key="5">
    <source>
        <dbReference type="EMBL" id="ENO16320.1"/>
    </source>
</evidence>
<dbReference type="PROSITE" id="PS50887">
    <property type="entry name" value="GGDEF"/>
    <property type="match status" value="1"/>
</dbReference>
<keyword evidence="6" id="KW-1185">Reference proteome</keyword>
<evidence type="ECO:0000256" key="3">
    <source>
        <dbReference type="SAM" id="Phobius"/>
    </source>
</evidence>
<reference evidence="5 6" key="1">
    <citation type="journal article" date="2013" name="Genome Announc.">
        <title>Genome Sequence of the Polycyclic Aromatic Hydrocarbon-Degrading Bacterium Strain Marinobacter nanhaiticus D15-8WT.</title>
        <authorList>
            <person name="Cui Z."/>
            <person name="Gao W."/>
            <person name="Li Q."/>
            <person name="Xu G."/>
            <person name="Zheng L."/>
        </authorList>
    </citation>
    <scope>NUCLEOTIDE SEQUENCE [LARGE SCALE GENOMIC DNA]</scope>
    <source>
        <strain evidence="5 6">D15-8W</strain>
    </source>
</reference>
<dbReference type="EMBL" id="APLQ01000011">
    <property type="protein sequence ID" value="ENO16320.1"/>
    <property type="molecule type" value="Genomic_DNA"/>
</dbReference>
<protein>
    <recommendedName>
        <fullName evidence="2">diguanylate cyclase</fullName>
        <ecNumber evidence="2">2.7.7.65</ecNumber>
    </recommendedName>
</protein>